<evidence type="ECO:0000313" key="1">
    <source>
        <dbReference type="EMBL" id="AJI52772.1"/>
    </source>
</evidence>
<dbReference type="EMBL" id="CP009440">
    <property type="protein sequence ID" value="AJI52772.1"/>
    <property type="molecule type" value="Genomic_DNA"/>
</dbReference>
<sequence length="267" mass="30718">MIFLEKQNDNAETLAYIGHVDNVIHGIVPEELKYRRFLASDFDYGFELGSPQSIYNLGECILLNNMIYSSRTDVSRSERDPLMWGPEFVTTGIFIIPKNTPISYIAKYFSFDTESTLADIYKQIYTQLKSPFAVVGCVQFSQVNAEAITKAPINSENIFTNSQNYYDEKKYEDTDVNFAIMGVVSNPYDKKLEKINQELSSVLYHNPFANKNKLLTHTHGLMLNKSIIDIEKVHPRNAKEVLHIQDRSLVRYIKLKVYKIKGLTKYA</sequence>
<organism evidence="1 2">
    <name type="scientific">Francisella philomiragia</name>
    <dbReference type="NCBI Taxonomy" id="28110"/>
    <lineage>
        <taxon>Bacteria</taxon>
        <taxon>Pseudomonadati</taxon>
        <taxon>Pseudomonadota</taxon>
        <taxon>Gammaproteobacteria</taxon>
        <taxon>Thiotrichales</taxon>
        <taxon>Francisellaceae</taxon>
        <taxon>Francisella</taxon>
    </lineage>
</organism>
<dbReference type="STRING" id="28110.KU46_1275"/>
<gene>
    <name evidence="1" type="ORF">LA55_1336</name>
</gene>
<dbReference type="AlphaFoldDB" id="A0A0B6D378"/>
<reference evidence="1 2" key="1">
    <citation type="journal article" date="2015" name="Genome Announc.">
        <title>Genome sequencing of 18 francisella strains to aid in assay development and testing.</title>
        <authorList>
            <person name="Johnson S.L."/>
            <person name="Daligault H.E."/>
            <person name="Davenport K.W."/>
            <person name="Coyne S.R."/>
            <person name="Frey K.G."/>
            <person name="Koroleva G.I."/>
            <person name="Broomall S.M."/>
            <person name="Bishop-Lilly K.A."/>
            <person name="Bruce D.C."/>
            <person name="Chertkov O."/>
            <person name="Freitas T."/>
            <person name="Jaissle J."/>
            <person name="Ladner J.T."/>
            <person name="Rosenzweig C.N."/>
            <person name="Gibbons H.S."/>
            <person name="Palacios G.F."/>
            <person name="Redden C.L."/>
            <person name="Xu Y."/>
            <person name="Minogue T.D."/>
            <person name="Chain P.S."/>
        </authorList>
    </citation>
    <scope>NUCLEOTIDE SEQUENCE [LARGE SCALE GENOMIC DNA]</scope>
    <source>
        <strain evidence="1 2">GA01-2794</strain>
    </source>
</reference>
<dbReference type="KEGG" id="fpz:LA55_1336"/>
<dbReference type="Proteomes" id="UP000031830">
    <property type="component" value="Chromosome"/>
</dbReference>
<name>A0A0B6D378_9GAMM</name>
<proteinExistence type="predicted"/>
<protein>
    <submittedName>
        <fullName evidence="1">Uncharacterized protein</fullName>
    </submittedName>
</protein>
<accession>A0A0B6D378</accession>
<dbReference type="OrthoDB" id="5604317at2"/>
<dbReference type="RefSeq" id="WP_044526457.1">
    <property type="nucleotide sequence ID" value="NZ_CP009440.1"/>
</dbReference>
<evidence type="ECO:0000313" key="2">
    <source>
        <dbReference type="Proteomes" id="UP000031830"/>
    </source>
</evidence>